<dbReference type="SUPFAM" id="SSF52091">
    <property type="entry name" value="SpoIIaa-like"/>
    <property type="match status" value="1"/>
</dbReference>
<gene>
    <name evidence="2" type="ORF">QEH52_05450</name>
</gene>
<evidence type="ECO:0000313" key="2">
    <source>
        <dbReference type="EMBL" id="MDQ8206944.1"/>
    </source>
</evidence>
<dbReference type="CDD" id="cd07043">
    <property type="entry name" value="STAS_anti-anti-sigma_factors"/>
    <property type="match status" value="1"/>
</dbReference>
<dbReference type="PANTHER" id="PTHR33495:SF2">
    <property type="entry name" value="ANTI-SIGMA FACTOR ANTAGONIST TM_1081-RELATED"/>
    <property type="match status" value="1"/>
</dbReference>
<accession>A0ABU1AS12</accession>
<dbReference type="Gene3D" id="3.30.750.24">
    <property type="entry name" value="STAS domain"/>
    <property type="match status" value="1"/>
</dbReference>
<keyword evidence="3" id="KW-1185">Reference proteome</keyword>
<reference evidence="2 3" key="1">
    <citation type="submission" date="2023-04" db="EMBL/GenBank/DDBJ databases">
        <title>A novel bacteria isolated from coastal sediment.</title>
        <authorList>
            <person name="Liu X.-J."/>
            <person name="Du Z.-J."/>
        </authorList>
    </citation>
    <scope>NUCLEOTIDE SEQUENCE [LARGE SCALE GENOMIC DNA]</scope>
    <source>
        <strain evidence="2 3">SDUM461003</strain>
    </source>
</reference>
<dbReference type="EMBL" id="JARXHW010000008">
    <property type="protein sequence ID" value="MDQ8206944.1"/>
    <property type="molecule type" value="Genomic_DNA"/>
</dbReference>
<dbReference type="RefSeq" id="WP_308949082.1">
    <property type="nucleotide sequence ID" value="NZ_JARXHW010000008.1"/>
</dbReference>
<proteinExistence type="predicted"/>
<dbReference type="Proteomes" id="UP001225316">
    <property type="component" value="Unassembled WGS sequence"/>
</dbReference>
<evidence type="ECO:0000313" key="3">
    <source>
        <dbReference type="Proteomes" id="UP001225316"/>
    </source>
</evidence>
<feature type="domain" description="STAS" evidence="1">
    <location>
        <begin position="20"/>
        <end position="101"/>
    </location>
</feature>
<dbReference type="Pfam" id="PF01740">
    <property type="entry name" value="STAS"/>
    <property type="match status" value="1"/>
</dbReference>
<dbReference type="PROSITE" id="PS50801">
    <property type="entry name" value="STAS"/>
    <property type="match status" value="1"/>
</dbReference>
<comment type="caution">
    <text evidence="2">The sequence shown here is derived from an EMBL/GenBank/DDBJ whole genome shotgun (WGS) entry which is preliminary data.</text>
</comment>
<sequence>MISTVFTDEILEVTLSVDALDASNATEVKTALQGLSLEGRERVVVDISQVNFIDSSGIGALLFFYKQVDQKLTLRRPTPTVLSVLELLRLHRILEIEPESA</sequence>
<dbReference type="PANTHER" id="PTHR33495">
    <property type="entry name" value="ANTI-SIGMA FACTOR ANTAGONIST TM_1081-RELATED-RELATED"/>
    <property type="match status" value="1"/>
</dbReference>
<evidence type="ECO:0000259" key="1">
    <source>
        <dbReference type="PROSITE" id="PS50801"/>
    </source>
</evidence>
<organism evidence="2 3">
    <name type="scientific">Thalassobacterium maritimum</name>
    <dbReference type="NCBI Taxonomy" id="3041265"/>
    <lineage>
        <taxon>Bacteria</taxon>
        <taxon>Pseudomonadati</taxon>
        <taxon>Verrucomicrobiota</taxon>
        <taxon>Opitutia</taxon>
        <taxon>Puniceicoccales</taxon>
        <taxon>Coraliomargaritaceae</taxon>
        <taxon>Thalassobacterium</taxon>
    </lineage>
</organism>
<dbReference type="InterPro" id="IPR036513">
    <property type="entry name" value="STAS_dom_sf"/>
</dbReference>
<name>A0ABU1AS12_9BACT</name>
<protein>
    <submittedName>
        <fullName evidence="2">STAS domain-containing protein</fullName>
    </submittedName>
</protein>
<dbReference type="InterPro" id="IPR002645">
    <property type="entry name" value="STAS_dom"/>
</dbReference>